<evidence type="ECO:0000313" key="3">
    <source>
        <dbReference type="Proteomes" id="UP001165044"/>
    </source>
</evidence>
<keyword evidence="1" id="KW-1133">Transmembrane helix</keyword>
<evidence type="ECO:0000256" key="1">
    <source>
        <dbReference type="SAM" id="Phobius"/>
    </source>
</evidence>
<proteinExistence type="predicted"/>
<reference evidence="2" key="1">
    <citation type="journal article" date="2023" name="Antonie Van Leeuwenhoek">
        <title>Mesoterricola silvestris gen. nov., sp. nov., Mesoterricola sediminis sp. nov., Geothrix oryzae sp. nov., Geothrix edaphica sp. nov., Geothrix rubra sp. nov., and Geothrix limicola sp. nov., six novel members of Acidobacteriota isolated from soils.</title>
        <authorList>
            <person name="Itoh H."/>
            <person name="Sugisawa Y."/>
            <person name="Mise K."/>
            <person name="Xu Z."/>
            <person name="Kuniyasu M."/>
            <person name="Ushijima N."/>
            <person name="Kawano K."/>
            <person name="Kobayashi E."/>
            <person name="Shiratori Y."/>
            <person name="Masuda Y."/>
            <person name="Senoo K."/>
        </authorList>
    </citation>
    <scope>NUCLEOTIDE SEQUENCE</scope>
    <source>
        <strain evidence="2">Red802</strain>
    </source>
</reference>
<feature type="transmembrane region" description="Helical" evidence="1">
    <location>
        <begin position="15"/>
        <end position="34"/>
    </location>
</feature>
<keyword evidence="1" id="KW-0472">Membrane</keyword>
<dbReference type="EMBL" id="BSDC01000005">
    <property type="protein sequence ID" value="GLH68458.1"/>
    <property type="molecule type" value="Genomic_DNA"/>
</dbReference>
<accession>A0ABQ5Q1N5</accession>
<name>A0ABQ5Q1N5_9BACT</name>
<sequence>MLLNPELPWPLKLTAWFLLVQGISSLAGTILSVVQHRPSVDLTVGSILLGFGLLRLNNLIRWLTVISLTLQLLMCAWVLRDLLGDPGLTGDSRMFSYILFDPGPSTLAFILGAMILVLSLQGIYLVMPGTRRLFRVGSTA</sequence>
<feature type="transmembrane region" description="Helical" evidence="1">
    <location>
        <begin position="59"/>
        <end position="79"/>
    </location>
</feature>
<protein>
    <submittedName>
        <fullName evidence="2">Uncharacterized protein</fullName>
    </submittedName>
</protein>
<organism evidence="2 3">
    <name type="scientific">Geothrix edaphica</name>
    <dbReference type="NCBI Taxonomy" id="2927976"/>
    <lineage>
        <taxon>Bacteria</taxon>
        <taxon>Pseudomonadati</taxon>
        <taxon>Acidobacteriota</taxon>
        <taxon>Holophagae</taxon>
        <taxon>Holophagales</taxon>
        <taxon>Holophagaceae</taxon>
        <taxon>Geothrix</taxon>
    </lineage>
</organism>
<dbReference type="Proteomes" id="UP001165044">
    <property type="component" value="Unassembled WGS sequence"/>
</dbReference>
<dbReference type="RefSeq" id="WP_285610380.1">
    <property type="nucleotide sequence ID" value="NZ_BSDC01000005.1"/>
</dbReference>
<comment type="caution">
    <text evidence="2">The sequence shown here is derived from an EMBL/GenBank/DDBJ whole genome shotgun (WGS) entry which is preliminary data.</text>
</comment>
<evidence type="ECO:0000313" key="2">
    <source>
        <dbReference type="EMBL" id="GLH68458.1"/>
    </source>
</evidence>
<feature type="transmembrane region" description="Helical" evidence="1">
    <location>
        <begin position="107"/>
        <end position="127"/>
    </location>
</feature>
<keyword evidence="1" id="KW-0812">Transmembrane</keyword>
<gene>
    <name evidence="2" type="ORF">GETHED_28220</name>
</gene>
<keyword evidence="3" id="KW-1185">Reference proteome</keyword>